<dbReference type="eggNOG" id="arCOG02884">
    <property type="taxonomic scope" value="Archaea"/>
</dbReference>
<dbReference type="AlphaFoldDB" id="Q0W3D2"/>
<keyword evidence="1" id="KW-0812">Transmembrane</keyword>
<dbReference type="Proteomes" id="UP000000663">
    <property type="component" value="Chromosome"/>
</dbReference>
<sequence length="326" mass="36347">MQNSDSIFNKHSTTGTGFPGKALDTYKDLLIVLGLAIILLVFIYVPFLSHNVIRFALGLVMVLFLPGYAFIAALYPGKEDLGNLERAVLSVGLSIILVPFTGYILNYTIWGITLNSILLSVTALLLVCLLVAFVRRQWLPAEKRFMVDFRGPVEQAKKLVLPASKDRSDTIISGLLICSLLLILSVIGYLVVMPYQADRYTEFYLYGPEGKMSNYPTNFTLGEKKPLIIGIVNKEGMSKEYDLAVTLTDGNQSHRIFLDHMVLADNETLEKTIYLAPDRVGNMQNMRFLLYMEGSPADPYRECNLWVNVTEPAVNASVSNETTVTP</sequence>
<proteinExistence type="predicted"/>
<dbReference type="PIRSF" id="PIRSF018671">
    <property type="entry name" value="UCP018671"/>
    <property type="match status" value="1"/>
</dbReference>
<evidence type="ECO:0000256" key="1">
    <source>
        <dbReference type="SAM" id="Phobius"/>
    </source>
</evidence>
<feature type="transmembrane region" description="Helical" evidence="1">
    <location>
        <begin position="171"/>
        <end position="192"/>
    </location>
</feature>
<feature type="transmembrane region" description="Helical" evidence="1">
    <location>
        <begin position="112"/>
        <end position="134"/>
    </location>
</feature>
<feature type="transmembrane region" description="Helical" evidence="1">
    <location>
        <begin position="53"/>
        <end position="75"/>
    </location>
</feature>
<organism evidence="3 4">
    <name type="scientific">Methanocella arvoryzae (strain DSM 22066 / NBRC 105507 / MRE50)</name>
    <dbReference type="NCBI Taxonomy" id="351160"/>
    <lineage>
        <taxon>Archaea</taxon>
        <taxon>Methanobacteriati</taxon>
        <taxon>Methanobacteriota</taxon>
        <taxon>Stenosarchaea group</taxon>
        <taxon>Methanomicrobia</taxon>
        <taxon>Methanocellales</taxon>
        <taxon>Methanocellaceae</taxon>
        <taxon>Methanocella</taxon>
    </lineage>
</organism>
<keyword evidence="1" id="KW-1133">Transmembrane helix</keyword>
<reference evidence="3 4" key="1">
    <citation type="journal article" date="2006" name="Science">
        <title>Genome of rice cluster I archaea -- the key methane producers in the rice rhizosphere.</title>
        <authorList>
            <person name="Erkel C."/>
            <person name="Kube M."/>
            <person name="Reinhardt R."/>
            <person name="Liesack W."/>
        </authorList>
    </citation>
    <scope>NUCLEOTIDE SEQUENCE [LARGE SCALE GENOMIC DNA]</scope>
    <source>
        <strain evidence="4">DSM 22066 / NBRC 105507 / MRE50</strain>
    </source>
</reference>
<feature type="transmembrane region" description="Helical" evidence="1">
    <location>
        <begin position="29"/>
        <end position="47"/>
    </location>
</feature>
<evidence type="ECO:0000313" key="4">
    <source>
        <dbReference type="Proteomes" id="UP000000663"/>
    </source>
</evidence>
<feature type="domain" description="DUF1616" evidence="2">
    <location>
        <begin position="32"/>
        <end position="308"/>
    </location>
</feature>
<dbReference type="InterPro" id="IPR011674">
    <property type="entry name" value="DUF1616"/>
</dbReference>
<protein>
    <recommendedName>
        <fullName evidence="2">DUF1616 domain-containing protein</fullName>
    </recommendedName>
</protein>
<dbReference type="Pfam" id="PF07760">
    <property type="entry name" value="DUF1616"/>
    <property type="match status" value="1"/>
</dbReference>
<dbReference type="InterPro" id="IPR014495">
    <property type="entry name" value="UCP018671"/>
</dbReference>
<dbReference type="KEGG" id="rci:RCIX1946"/>
<evidence type="ECO:0000259" key="2">
    <source>
        <dbReference type="Pfam" id="PF07760"/>
    </source>
</evidence>
<name>Q0W3D2_METAR</name>
<feature type="transmembrane region" description="Helical" evidence="1">
    <location>
        <begin position="87"/>
        <end position="106"/>
    </location>
</feature>
<evidence type="ECO:0000313" key="3">
    <source>
        <dbReference type="EMBL" id="CAJ37111.1"/>
    </source>
</evidence>
<gene>
    <name evidence="3" type="ORF">RCIX1946</name>
</gene>
<dbReference type="PATRIC" id="fig|351160.9.peg.1169"/>
<dbReference type="EMBL" id="AM114193">
    <property type="protein sequence ID" value="CAJ37111.1"/>
    <property type="molecule type" value="Genomic_DNA"/>
</dbReference>
<dbReference type="STRING" id="351160.RCIX1946"/>
<accession>Q0W3D2</accession>
<keyword evidence="1" id="KW-0472">Membrane</keyword>
<keyword evidence="4" id="KW-1185">Reference proteome</keyword>